<dbReference type="KEGG" id="tng:GSTEN00035909G001"/>
<evidence type="ECO:0000313" key="1">
    <source>
        <dbReference type="EMBL" id="CAG13321.1"/>
    </source>
</evidence>
<dbReference type="AlphaFoldDB" id="Q4RE61"/>
<sequence length="147" mass="16518">MAEAHLEMDDGSTLPLIRICHTADGDRALHAGSYRLQRGADLSDQSPRCLRACQRPGEMGNRGAGPLTRWKMAKERWLYEAACTRLRAMVINGADITCTSRFQARNVLKTSKYICFYRITFSIFNVSGLCSVFANHHLVVMSCSNWT</sequence>
<reference evidence="1" key="2">
    <citation type="submission" date="2004-02" db="EMBL/GenBank/DDBJ databases">
        <authorList>
            <consortium name="Genoscope"/>
            <consortium name="Whitehead Institute Centre for Genome Research"/>
        </authorList>
    </citation>
    <scope>NUCLEOTIDE SEQUENCE</scope>
</reference>
<protein>
    <submittedName>
        <fullName evidence="1">(spotted green pufferfish) hypothetical protein</fullName>
    </submittedName>
</protein>
<gene>
    <name evidence="1" type="ORF">GSTENG00035909001</name>
</gene>
<comment type="caution">
    <text evidence="1">The sequence shown here is derived from an EMBL/GenBank/DDBJ whole genome shotgun (WGS) entry which is preliminary data.</text>
</comment>
<reference evidence="1" key="1">
    <citation type="journal article" date="2004" name="Nature">
        <title>Genome duplication in the teleost fish Tetraodon nigroviridis reveals the early vertebrate proto-karyotype.</title>
        <authorList>
            <person name="Jaillon O."/>
            <person name="Aury J.-M."/>
            <person name="Brunet F."/>
            <person name="Petit J.-L."/>
            <person name="Stange-Thomann N."/>
            <person name="Mauceli E."/>
            <person name="Bouneau L."/>
            <person name="Fischer C."/>
            <person name="Ozouf-Costaz C."/>
            <person name="Bernot A."/>
            <person name="Nicaud S."/>
            <person name="Jaffe D."/>
            <person name="Fisher S."/>
            <person name="Lutfalla G."/>
            <person name="Dossat C."/>
            <person name="Segurens B."/>
            <person name="Dasilva C."/>
            <person name="Salanoubat M."/>
            <person name="Levy M."/>
            <person name="Boudet N."/>
            <person name="Castellano S."/>
            <person name="Anthouard V."/>
            <person name="Jubin C."/>
            <person name="Castelli V."/>
            <person name="Katinka M."/>
            <person name="Vacherie B."/>
            <person name="Biemont C."/>
            <person name="Skalli Z."/>
            <person name="Cattolico L."/>
            <person name="Poulain J."/>
            <person name="De Berardinis V."/>
            <person name="Cruaud C."/>
            <person name="Duprat S."/>
            <person name="Brottier P."/>
            <person name="Coutanceau J.-P."/>
            <person name="Gouzy J."/>
            <person name="Parra G."/>
            <person name="Lardier G."/>
            <person name="Chapple C."/>
            <person name="McKernan K.J."/>
            <person name="McEwan P."/>
            <person name="Bosak S."/>
            <person name="Kellis M."/>
            <person name="Volff J.-N."/>
            <person name="Guigo R."/>
            <person name="Zody M.C."/>
            <person name="Mesirov J."/>
            <person name="Lindblad-Toh K."/>
            <person name="Birren B."/>
            <person name="Nusbaum C."/>
            <person name="Kahn D."/>
            <person name="Robinson-Rechavi M."/>
            <person name="Laudet V."/>
            <person name="Schachter V."/>
            <person name="Quetier F."/>
            <person name="Saurin W."/>
            <person name="Scarpelli C."/>
            <person name="Wincker P."/>
            <person name="Lander E.S."/>
            <person name="Weissenbach J."/>
            <person name="Roest Crollius H."/>
        </authorList>
    </citation>
    <scope>NUCLEOTIDE SEQUENCE [LARGE SCALE GENOMIC DNA]</scope>
</reference>
<dbReference type="EMBL" id="CAAE01015135">
    <property type="protein sequence ID" value="CAG13321.1"/>
    <property type="molecule type" value="Genomic_DNA"/>
</dbReference>
<accession>Q4RE61</accession>
<proteinExistence type="predicted"/>
<organism evidence="1">
    <name type="scientific">Tetraodon nigroviridis</name>
    <name type="common">Spotted green pufferfish</name>
    <name type="synonym">Chelonodon nigroviridis</name>
    <dbReference type="NCBI Taxonomy" id="99883"/>
    <lineage>
        <taxon>Eukaryota</taxon>
        <taxon>Metazoa</taxon>
        <taxon>Chordata</taxon>
        <taxon>Craniata</taxon>
        <taxon>Vertebrata</taxon>
        <taxon>Euteleostomi</taxon>
        <taxon>Actinopterygii</taxon>
        <taxon>Neopterygii</taxon>
        <taxon>Teleostei</taxon>
        <taxon>Neoteleostei</taxon>
        <taxon>Acanthomorphata</taxon>
        <taxon>Eupercaria</taxon>
        <taxon>Tetraodontiformes</taxon>
        <taxon>Tetradontoidea</taxon>
        <taxon>Tetraodontidae</taxon>
        <taxon>Tetraodon</taxon>
    </lineage>
</organism>
<name>Q4RE61_TETNG</name>